<dbReference type="InterPro" id="IPR015914">
    <property type="entry name" value="PAPs_N"/>
</dbReference>
<comment type="caution">
    <text evidence="2">The sequence shown here is derived from an EMBL/GenBank/DDBJ whole genome shotgun (WGS) entry which is preliminary data.</text>
</comment>
<protein>
    <recommendedName>
        <fullName evidence="1">Fibronectin type-III domain-containing protein</fullName>
    </recommendedName>
</protein>
<gene>
    <name evidence="2" type="ORF">OMM_10614</name>
</gene>
<feature type="non-terminal residue" evidence="2">
    <location>
        <position position="222"/>
    </location>
</feature>
<name>A0A1V1P0P9_9BACT</name>
<dbReference type="CDD" id="cd00063">
    <property type="entry name" value="FN3"/>
    <property type="match status" value="1"/>
</dbReference>
<proteinExistence type="predicted"/>
<dbReference type="AlphaFoldDB" id="A0A1V1P0P9"/>
<organism evidence="2 3">
    <name type="scientific">Candidatus Magnetoglobus multicellularis str. Araruama</name>
    <dbReference type="NCBI Taxonomy" id="890399"/>
    <lineage>
        <taxon>Bacteria</taxon>
        <taxon>Pseudomonadati</taxon>
        <taxon>Thermodesulfobacteriota</taxon>
        <taxon>Desulfobacteria</taxon>
        <taxon>Desulfobacterales</taxon>
        <taxon>Desulfobacteraceae</taxon>
        <taxon>Candidatus Magnetoglobus</taxon>
    </lineage>
</organism>
<dbReference type="SUPFAM" id="SSF49363">
    <property type="entry name" value="Purple acid phosphatase, N-terminal domain"/>
    <property type="match status" value="1"/>
</dbReference>
<dbReference type="GO" id="GO:0046872">
    <property type="term" value="F:metal ion binding"/>
    <property type="evidence" value="ECO:0007669"/>
    <property type="project" value="InterPro"/>
</dbReference>
<reference evidence="3" key="1">
    <citation type="submission" date="2012-11" db="EMBL/GenBank/DDBJ databases">
        <authorList>
            <person name="Lucero-Rivera Y.E."/>
            <person name="Tovar-Ramirez D."/>
        </authorList>
    </citation>
    <scope>NUCLEOTIDE SEQUENCE [LARGE SCALE GENOMIC DNA]</scope>
    <source>
        <strain evidence="3">Araruama</strain>
    </source>
</reference>
<dbReference type="Pfam" id="PF16656">
    <property type="entry name" value="Pur_ac_phosph_N"/>
    <property type="match status" value="1"/>
</dbReference>
<dbReference type="EMBL" id="ATBP01000985">
    <property type="protein sequence ID" value="ETR68356.1"/>
    <property type="molecule type" value="Genomic_DNA"/>
</dbReference>
<accession>A0A1V1P0P9</accession>
<sequence>MPSMSDADVPTNIRITNIRGTQFTVSWKTPQQETGKIKYGENPDNENDWHISHDDRGEAIIDDIHHVTLRYLIPETIYYFDIVSGNTIDSQNGKHYFQKTSAILDVPNESCHAVGQVFIDNENKQPAYDSIIYITIHNNTPDHQVSSTESCLLFPEKDGYWAIELGNAVNLEHDSRYVFSCENSRALIEVESGSNGSAKIITPLIDNSIGNMPSLLLSNPLV</sequence>
<evidence type="ECO:0000313" key="3">
    <source>
        <dbReference type="Proteomes" id="UP000189670"/>
    </source>
</evidence>
<dbReference type="Proteomes" id="UP000189670">
    <property type="component" value="Unassembled WGS sequence"/>
</dbReference>
<evidence type="ECO:0000259" key="1">
    <source>
        <dbReference type="SMART" id="SM00060"/>
    </source>
</evidence>
<dbReference type="Gene3D" id="2.60.40.380">
    <property type="entry name" value="Purple acid phosphatase-like, N-terminal"/>
    <property type="match status" value="1"/>
</dbReference>
<feature type="domain" description="Fibronectin type-III" evidence="1">
    <location>
        <begin position="7"/>
        <end position="92"/>
    </location>
</feature>
<evidence type="ECO:0000313" key="2">
    <source>
        <dbReference type="EMBL" id="ETR68356.1"/>
    </source>
</evidence>
<dbReference type="GO" id="GO:0003993">
    <property type="term" value="F:acid phosphatase activity"/>
    <property type="evidence" value="ECO:0007669"/>
    <property type="project" value="InterPro"/>
</dbReference>
<dbReference type="SMART" id="SM00060">
    <property type="entry name" value="FN3"/>
    <property type="match status" value="1"/>
</dbReference>
<dbReference type="InterPro" id="IPR003961">
    <property type="entry name" value="FN3_dom"/>
</dbReference>
<dbReference type="InterPro" id="IPR008963">
    <property type="entry name" value="Purple_acid_Pase-like_N"/>
</dbReference>